<evidence type="ECO:0000256" key="1">
    <source>
        <dbReference type="SAM" id="MobiDB-lite"/>
    </source>
</evidence>
<dbReference type="AlphaFoldDB" id="A0A375G8G3"/>
<accession>A0A375G8G3</accession>
<name>A0A375G8G3_9BURK</name>
<feature type="region of interest" description="Disordered" evidence="1">
    <location>
        <begin position="29"/>
        <end position="73"/>
    </location>
</feature>
<dbReference type="Proteomes" id="UP000256862">
    <property type="component" value="Chromosome CO2235"/>
</dbReference>
<dbReference type="EMBL" id="OGUS01000124">
    <property type="protein sequence ID" value="SPC15027.1"/>
    <property type="molecule type" value="Genomic_DNA"/>
</dbReference>
<protein>
    <submittedName>
        <fullName evidence="2">Uncharacterized protein</fullName>
    </submittedName>
</protein>
<gene>
    <name evidence="2" type="ORF">CO2235_230235</name>
</gene>
<sequence length="104" mass="10766">MLAEAQAPLAVAAGPVVADVAEAEEDAAAERRARLADSADKRRTDTLVQAAAAGESSEQAGPTSSSTGRPANAVLERRLRALREDAAKIALRTGAIGRAMRERS</sequence>
<organism evidence="2">
    <name type="scientific">Cupriavidus oxalaticus</name>
    <dbReference type="NCBI Taxonomy" id="96344"/>
    <lineage>
        <taxon>Bacteria</taxon>
        <taxon>Pseudomonadati</taxon>
        <taxon>Pseudomonadota</taxon>
        <taxon>Betaproteobacteria</taxon>
        <taxon>Burkholderiales</taxon>
        <taxon>Burkholderiaceae</taxon>
        <taxon>Cupriavidus</taxon>
    </lineage>
</organism>
<feature type="compositionally biased region" description="Low complexity" evidence="1">
    <location>
        <begin position="49"/>
        <end position="61"/>
    </location>
</feature>
<reference evidence="2" key="1">
    <citation type="submission" date="2018-01" db="EMBL/GenBank/DDBJ databases">
        <authorList>
            <person name="Clerissi C."/>
        </authorList>
    </citation>
    <scope>NUCLEOTIDE SEQUENCE</scope>
    <source>
        <strain evidence="2">Cupriavidus oxalaticus LMG 2235</strain>
    </source>
</reference>
<feature type="compositionally biased region" description="Basic and acidic residues" evidence="1">
    <location>
        <begin position="29"/>
        <end position="45"/>
    </location>
</feature>
<evidence type="ECO:0000313" key="2">
    <source>
        <dbReference type="EMBL" id="SPC15027.1"/>
    </source>
</evidence>
<proteinExistence type="predicted"/>
<comment type="caution">
    <text evidence="2">The sequence shown here is derived from an EMBL/GenBank/DDBJ whole genome shotgun (WGS) entry which is preliminary data.</text>
</comment>